<gene>
    <name evidence="1" type="ORF">IEO70_15155</name>
</gene>
<accession>A0A927CYZ7</accession>
<proteinExistence type="predicted"/>
<organism evidence="1 2">
    <name type="scientific">Peribacillus faecalis</name>
    <dbReference type="NCBI Taxonomy" id="2772559"/>
    <lineage>
        <taxon>Bacteria</taxon>
        <taxon>Bacillati</taxon>
        <taxon>Bacillota</taxon>
        <taxon>Bacilli</taxon>
        <taxon>Bacillales</taxon>
        <taxon>Bacillaceae</taxon>
        <taxon>Peribacillus</taxon>
    </lineage>
</organism>
<protein>
    <recommendedName>
        <fullName evidence="3">Oxalate:formate antiporter</fullName>
    </recommendedName>
</protein>
<dbReference type="RefSeq" id="WP_190999222.1">
    <property type="nucleotide sequence ID" value="NZ_JACXSI010000042.1"/>
</dbReference>
<dbReference type="Proteomes" id="UP000602076">
    <property type="component" value="Unassembled WGS sequence"/>
</dbReference>
<sequence length="255" mass="29844">MRIEMKELLYLHLHPSDRFVMCCGLTFEEFHASLDKPLQNLLLLKHSYKNAEYNMHTLLEFVYQEDVPKLLKNYSNANGEFCWTDFEDESGLGAIDGQELAELLYLGHTKHHLKPPFYRMLNNEFVYLSQDNGWFNKIYYRNVDPIFSMLGKVISDRMASLKVEKTWLGIRKKSDYTPVPVEIFIRLSALMGEGVVISFENITQSRTRLEVPIWVVGDLTDMDEVAESYQEVNTAQPEAKLIYTRKTREWTLVLQ</sequence>
<evidence type="ECO:0000313" key="1">
    <source>
        <dbReference type="EMBL" id="MBD3109684.1"/>
    </source>
</evidence>
<evidence type="ECO:0008006" key="3">
    <source>
        <dbReference type="Google" id="ProtNLM"/>
    </source>
</evidence>
<reference evidence="1" key="1">
    <citation type="submission" date="2020-09" db="EMBL/GenBank/DDBJ databases">
        <title>Bacillus faecalis sp. nov., a moderately halophilic bacterium isolated from cow faeces.</title>
        <authorList>
            <person name="Jiang L."/>
            <person name="Lee J."/>
        </authorList>
    </citation>
    <scope>NUCLEOTIDE SEQUENCE</scope>
    <source>
        <strain evidence="1">AGMB 02131</strain>
    </source>
</reference>
<evidence type="ECO:0000313" key="2">
    <source>
        <dbReference type="Proteomes" id="UP000602076"/>
    </source>
</evidence>
<comment type="caution">
    <text evidence="1">The sequence shown here is derived from an EMBL/GenBank/DDBJ whole genome shotgun (WGS) entry which is preliminary data.</text>
</comment>
<dbReference type="EMBL" id="JACXSI010000042">
    <property type="protein sequence ID" value="MBD3109684.1"/>
    <property type="molecule type" value="Genomic_DNA"/>
</dbReference>
<name>A0A927CYZ7_9BACI</name>
<keyword evidence="2" id="KW-1185">Reference proteome</keyword>
<dbReference type="AlphaFoldDB" id="A0A927CYZ7"/>